<gene>
    <name evidence="2" type="ORF">PsYK624_157090</name>
</gene>
<evidence type="ECO:0000313" key="3">
    <source>
        <dbReference type="Proteomes" id="UP000703269"/>
    </source>
</evidence>
<feature type="compositionally biased region" description="Acidic residues" evidence="1">
    <location>
        <begin position="228"/>
        <end position="247"/>
    </location>
</feature>
<proteinExistence type="predicted"/>
<feature type="compositionally biased region" description="Polar residues" evidence="1">
    <location>
        <begin position="378"/>
        <end position="387"/>
    </location>
</feature>
<dbReference type="OrthoDB" id="2387165at2759"/>
<evidence type="ECO:0000313" key="2">
    <source>
        <dbReference type="EMBL" id="GJE99446.1"/>
    </source>
</evidence>
<reference evidence="2 3" key="1">
    <citation type="submission" date="2021-08" db="EMBL/GenBank/DDBJ databases">
        <title>Draft Genome Sequence of Phanerochaete sordida strain YK-624.</title>
        <authorList>
            <person name="Mori T."/>
            <person name="Dohra H."/>
            <person name="Suzuki T."/>
            <person name="Kawagishi H."/>
            <person name="Hirai H."/>
        </authorList>
    </citation>
    <scope>NUCLEOTIDE SEQUENCE [LARGE SCALE GENOMIC DNA]</scope>
    <source>
        <strain evidence="2 3">YK-624</strain>
    </source>
</reference>
<feature type="compositionally biased region" description="Pro residues" evidence="1">
    <location>
        <begin position="250"/>
        <end position="275"/>
    </location>
</feature>
<feature type="compositionally biased region" description="Polar residues" evidence="1">
    <location>
        <begin position="323"/>
        <end position="335"/>
    </location>
</feature>
<protein>
    <submittedName>
        <fullName evidence="2">Uncharacterized protein</fullName>
    </submittedName>
</protein>
<feature type="region of interest" description="Disordered" evidence="1">
    <location>
        <begin position="204"/>
        <end position="401"/>
    </location>
</feature>
<dbReference type="EMBL" id="BPQB01000109">
    <property type="protein sequence ID" value="GJE99446.1"/>
    <property type="molecule type" value="Genomic_DNA"/>
</dbReference>
<keyword evidence="3" id="KW-1185">Reference proteome</keyword>
<evidence type="ECO:0000256" key="1">
    <source>
        <dbReference type="SAM" id="MobiDB-lite"/>
    </source>
</evidence>
<feature type="compositionally biased region" description="Polar residues" evidence="1">
    <location>
        <begin position="217"/>
        <end position="227"/>
    </location>
</feature>
<name>A0A9P3LLD5_9APHY</name>
<dbReference type="InterPro" id="IPR053729">
    <property type="entry name" value="MAD2L1BP_domain_sf"/>
</dbReference>
<accession>A0A9P3LLD5</accession>
<dbReference type="Proteomes" id="UP000703269">
    <property type="component" value="Unassembled WGS sequence"/>
</dbReference>
<comment type="caution">
    <text evidence="2">The sequence shown here is derived from an EMBL/GenBank/DDBJ whole genome shotgun (WGS) entry which is preliminary data.</text>
</comment>
<feature type="compositionally biased region" description="Low complexity" evidence="1">
    <location>
        <begin position="344"/>
        <end position="358"/>
    </location>
</feature>
<organism evidence="2 3">
    <name type="scientific">Phanerochaete sordida</name>
    <dbReference type="NCBI Taxonomy" id="48140"/>
    <lineage>
        <taxon>Eukaryota</taxon>
        <taxon>Fungi</taxon>
        <taxon>Dikarya</taxon>
        <taxon>Basidiomycota</taxon>
        <taxon>Agaricomycotina</taxon>
        <taxon>Agaricomycetes</taxon>
        <taxon>Polyporales</taxon>
        <taxon>Phanerochaetaceae</taxon>
        <taxon>Phanerochaete</taxon>
    </lineage>
</organism>
<dbReference type="Gene3D" id="3.30.900.20">
    <property type="match status" value="1"/>
</dbReference>
<sequence>MLLKPSHDGPEPLHTTTKINVFTDDAPSPALAAKPAADEATSEAQRVLAVPTVTLNYDVVSSAMAARLATSVLSHVLFLKSQIPFPVVQLSCMPGTQKDLRAAKKREELMSAVDTLSCHLQTTFVALSAALAQRQKRLQNGEIIKTGDADVNPIYLAYVLGSSVGAAKARVLFAVDGLQAKERIAEVDAERRPEAEFRERLEDIEDGSGEHQIVQPAVNSNDSGSGSDTEDSAQEPSESSDEDEDENSATPPPPSRSPSPSPPSSIVPDTPPATRPPLSFQPFADGPSPLPGGEHDLPRKSSPLQSRKTLDPAPQPAEKRGIQPSSHTLSENVSRLSIRPNPGSPLAPTSSAPSSSLSENTPPPARRALGQRVFGTPLATSLSTPASRPTLAPTAGSRDTEQQALRAADRLLSRTLANACAEPDGGLSAELAPTQTHVLLRAPRSFAHPAWVPRQNLSRTLDAQLDAFLEDVVVPPADDVLDAQQAQKPKKKVRTGVKTEGVWVCARSGPRLPLLGTREKVGGAEVSEEDEMIWWAWDGKILGFSEW</sequence>
<dbReference type="AlphaFoldDB" id="A0A9P3LLD5"/>